<organism evidence="1 2">
    <name type="scientific">Daedalea quercina L-15889</name>
    <dbReference type="NCBI Taxonomy" id="1314783"/>
    <lineage>
        <taxon>Eukaryota</taxon>
        <taxon>Fungi</taxon>
        <taxon>Dikarya</taxon>
        <taxon>Basidiomycota</taxon>
        <taxon>Agaricomycotina</taxon>
        <taxon>Agaricomycetes</taxon>
        <taxon>Polyporales</taxon>
        <taxon>Fomitopsis</taxon>
    </lineage>
</organism>
<accession>A0A165KPU0</accession>
<dbReference type="EMBL" id="KV429186">
    <property type="protein sequence ID" value="KZT63423.1"/>
    <property type="molecule type" value="Genomic_DNA"/>
</dbReference>
<dbReference type="AlphaFoldDB" id="A0A165KPU0"/>
<evidence type="ECO:0000313" key="2">
    <source>
        <dbReference type="Proteomes" id="UP000076727"/>
    </source>
</evidence>
<proteinExistence type="predicted"/>
<reference evidence="1 2" key="1">
    <citation type="journal article" date="2016" name="Mol. Biol. Evol.">
        <title>Comparative Genomics of Early-Diverging Mushroom-Forming Fungi Provides Insights into the Origins of Lignocellulose Decay Capabilities.</title>
        <authorList>
            <person name="Nagy L.G."/>
            <person name="Riley R."/>
            <person name="Tritt A."/>
            <person name="Adam C."/>
            <person name="Daum C."/>
            <person name="Floudas D."/>
            <person name="Sun H."/>
            <person name="Yadav J.S."/>
            <person name="Pangilinan J."/>
            <person name="Larsson K.H."/>
            <person name="Matsuura K."/>
            <person name="Barry K."/>
            <person name="Labutti K."/>
            <person name="Kuo R."/>
            <person name="Ohm R.A."/>
            <person name="Bhattacharya S.S."/>
            <person name="Shirouzu T."/>
            <person name="Yoshinaga Y."/>
            <person name="Martin F.M."/>
            <person name="Grigoriev I.V."/>
            <person name="Hibbett D.S."/>
        </authorList>
    </citation>
    <scope>NUCLEOTIDE SEQUENCE [LARGE SCALE GENOMIC DNA]</scope>
    <source>
        <strain evidence="1 2">L-15889</strain>
    </source>
</reference>
<dbReference type="Proteomes" id="UP000076727">
    <property type="component" value="Unassembled WGS sequence"/>
</dbReference>
<protein>
    <submittedName>
        <fullName evidence="1">Uncharacterized protein</fullName>
    </submittedName>
</protein>
<gene>
    <name evidence="1" type="ORF">DAEQUDRAFT_132440</name>
</gene>
<evidence type="ECO:0000313" key="1">
    <source>
        <dbReference type="EMBL" id="KZT63423.1"/>
    </source>
</evidence>
<keyword evidence="2" id="KW-1185">Reference proteome</keyword>
<name>A0A165KPU0_9APHY</name>
<sequence>MLCSSDVCRGPCSYSLKMRLGGDTVRPLIYTSQGVSRVTNMLLFPRSLPAFAFLHENGCLQVIDMGIRWTDMAAHARNSYRCDIQSTLSPGKRARIFARMAYVPGKVPRQEPAILEMVHPFRGQAPADHAFALSACTYGVSKYTANLALR</sequence>